<evidence type="ECO:0000313" key="2">
    <source>
        <dbReference type="EMBL" id="KDQ60347.1"/>
    </source>
</evidence>
<dbReference type="Proteomes" id="UP000027265">
    <property type="component" value="Unassembled WGS sequence"/>
</dbReference>
<dbReference type="AlphaFoldDB" id="A0A067Q9Z9"/>
<evidence type="ECO:0008006" key="4">
    <source>
        <dbReference type="Google" id="ProtNLM"/>
    </source>
</evidence>
<feature type="compositionally biased region" description="Acidic residues" evidence="1">
    <location>
        <begin position="65"/>
        <end position="89"/>
    </location>
</feature>
<keyword evidence="3" id="KW-1185">Reference proteome</keyword>
<feature type="region of interest" description="Disordered" evidence="1">
    <location>
        <begin position="62"/>
        <end position="89"/>
    </location>
</feature>
<dbReference type="EMBL" id="KL197714">
    <property type="protein sequence ID" value="KDQ60347.1"/>
    <property type="molecule type" value="Genomic_DNA"/>
</dbReference>
<protein>
    <recommendedName>
        <fullName evidence="4">N-acetyltransferase domain-containing protein</fullName>
    </recommendedName>
</protein>
<dbReference type="HOGENOM" id="CLU_943547_0_0_1"/>
<accession>A0A067Q9Z9</accession>
<dbReference type="SUPFAM" id="SSF55729">
    <property type="entry name" value="Acyl-CoA N-acyltransferases (Nat)"/>
    <property type="match status" value="1"/>
</dbReference>
<dbReference type="OrthoDB" id="508139at2759"/>
<evidence type="ECO:0000313" key="3">
    <source>
        <dbReference type="Proteomes" id="UP000027265"/>
    </source>
</evidence>
<gene>
    <name evidence="2" type="ORF">JAAARDRAFT_205307</name>
</gene>
<organism evidence="2 3">
    <name type="scientific">Jaapia argillacea MUCL 33604</name>
    <dbReference type="NCBI Taxonomy" id="933084"/>
    <lineage>
        <taxon>Eukaryota</taxon>
        <taxon>Fungi</taxon>
        <taxon>Dikarya</taxon>
        <taxon>Basidiomycota</taxon>
        <taxon>Agaricomycotina</taxon>
        <taxon>Agaricomycetes</taxon>
        <taxon>Agaricomycetidae</taxon>
        <taxon>Jaapiales</taxon>
        <taxon>Jaapiaceae</taxon>
        <taxon>Jaapia</taxon>
    </lineage>
</organism>
<name>A0A067Q9Z9_9AGAM</name>
<evidence type="ECO:0000256" key="1">
    <source>
        <dbReference type="SAM" id="MobiDB-lite"/>
    </source>
</evidence>
<dbReference type="Gene3D" id="3.40.630.30">
    <property type="match status" value="1"/>
</dbReference>
<proteinExistence type="predicted"/>
<dbReference type="InParanoid" id="A0A067Q9Z9"/>
<dbReference type="STRING" id="933084.A0A067Q9Z9"/>
<dbReference type="InterPro" id="IPR016181">
    <property type="entry name" value="Acyl_CoA_acyltransferase"/>
</dbReference>
<reference evidence="3" key="1">
    <citation type="journal article" date="2014" name="Proc. Natl. Acad. Sci. U.S.A.">
        <title>Extensive sampling of basidiomycete genomes demonstrates inadequacy of the white-rot/brown-rot paradigm for wood decay fungi.</title>
        <authorList>
            <person name="Riley R."/>
            <person name="Salamov A.A."/>
            <person name="Brown D.W."/>
            <person name="Nagy L.G."/>
            <person name="Floudas D."/>
            <person name="Held B.W."/>
            <person name="Levasseur A."/>
            <person name="Lombard V."/>
            <person name="Morin E."/>
            <person name="Otillar R."/>
            <person name="Lindquist E.A."/>
            <person name="Sun H."/>
            <person name="LaButti K.M."/>
            <person name="Schmutz J."/>
            <person name="Jabbour D."/>
            <person name="Luo H."/>
            <person name="Baker S.E."/>
            <person name="Pisabarro A.G."/>
            <person name="Walton J.D."/>
            <person name="Blanchette R.A."/>
            <person name="Henrissat B."/>
            <person name="Martin F."/>
            <person name="Cullen D."/>
            <person name="Hibbett D.S."/>
            <person name="Grigoriev I.V."/>
        </authorList>
    </citation>
    <scope>NUCLEOTIDE SEQUENCE [LARGE SCALE GENOMIC DNA]</scope>
    <source>
        <strain evidence="3">MUCL 33604</strain>
    </source>
</reference>
<sequence length="302" mass="34075">MTSENINRPADVSESRLSSCPNCHAATVCCSQVCQEAATPGASDTCSGGTFVEGLRLVVERDEASDIDEEDDDSEEDDDPEEYPEEDYSEVFSEDSWLKNLGVKIESAEGAIVGRVAIQLIYPARTDGDGFFDCLDEMSRELSQFALLFDDYGDLQSNVAHAGTRCWKARDFDEDGVLMYVASLIIEEKWRGRGVGTWALPRLFLLNELKHARFMFTWPTVLNHLEPTPQEEVAWVMKQNRIIKFYRAVGFRRVGHSDFFCYAKLPSHGSRAIPADADAEYQEPPPPRTEAEMYRRRLANGF</sequence>